<evidence type="ECO:0000313" key="3">
    <source>
        <dbReference type="Proteomes" id="UP001295684"/>
    </source>
</evidence>
<evidence type="ECO:0000313" key="2">
    <source>
        <dbReference type="EMBL" id="CAI2378746.1"/>
    </source>
</evidence>
<keyword evidence="1" id="KW-1133">Transmembrane helix</keyword>
<dbReference type="EMBL" id="CAMPGE010020510">
    <property type="protein sequence ID" value="CAI2378746.1"/>
    <property type="molecule type" value="Genomic_DNA"/>
</dbReference>
<reference evidence="2" key="1">
    <citation type="submission" date="2023-07" db="EMBL/GenBank/DDBJ databases">
        <authorList>
            <consortium name="AG Swart"/>
            <person name="Singh M."/>
            <person name="Singh A."/>
            <person name="Seah K."/>
            <person name="Emmerich C."/>
        </authorList>
    </citation>
    <scope>NUCLEOTIDE SEQUENCE</scope>
    <source>
        <strain evidence="2">DP1</strain>
    </source>
</reference>
<proteinExistence type="predicted"/>
<keyword evidence="1" id="KW-0812">Transmembrane</keyword>
<keyword evidence="1" id="KW-0472">Membrane</keyword>
<gene>
    <name evidence="2" type="ORF">ECRASSUSDP1_LOCUS20146</name>
</gene>
<dbReference type="AlphaFoldDB" id="A0AAD1XTD9"/>
<protein>
    <submittedName>
        <fullName evidence="2">Uncharacterized protein</fullName>
    </submittedName>
</protein>
<keyword evidence="3" id="KW-1185">Reference proteome</keyword>
<dbReference type="Proteomes" id="UP001295684">
    <property type="component" value="Unassembled WGS sequence"/>
</dbReference>
<accession>A0AAD1XTD9</accession>
<feature type="transmembrane region" description="Helical" evidence="1">
    <location>
        <begin position="223"/>
        <end position="249"/>
    </location>
</feature>
<organism evidence="2 3">
    <name type="scientific">Euplotes crassus</name>
    <dbReference type="NCBI Taxonomy" id="5936"/>
    <lineage>
        <taxon>Eukaryota</taxon>
        <taxon>Sar</taxon>
        <taxon>Alveolata</taxon>
        <taxon>Ciliophora</taxon>
        <taxon>Intramacronucleata</taxon>
        <taxon>Spirotrichea</taxon>
        <taxon>Hypotrichia</taxon>
        <taxon>Euplotida</taxon>
        <taxon>Euplotidae</taxon>
        <taxon>Moneuplotes</taxon>
    </lineage>
</organism>
<sequence>MICSISRTGSLCTQRSIGLTKSRVFKRNYNTIIDRVSQSPMVNLNILGCISIFDYMAATQGLSAGTTLLLMGSGLRLSHNLVQVICKRVLPQTFATDTRKKLFLNDLEYDSERYLWSRQKLQYFRKYYTPSHLLSCGIHAYSTIILFKAVNRMCKYNHYYPELLSSGVLGQGIMNLSTVDPTWILPSCVAILNFMVIRNLQHPFCVNYARKFSNLSKLTQCAIVSSICVALPKAYLVTWIGYITTHLAVRSLSRLRMPK</sequence>
<comment type="caution">
    <text evidence="2">The sequence shown here is derived from an EMBL/GenBank/DDBJ whole genome shotgun (WGS) entry which is preliminary data.</text>
</comment>
<name>A0AAD1XTD9_EUPCR</name>
<evidence type="ECO:0000256" key="1">
    <source>
        <dbReference type="SAM" id="Phobius"/>
    </source>
</evidence>